<keyword evidence="1" id="KW-1133">Transmembrane helix</keyword>
<feature type="transmembrane region" description="Helical" evidence="1">
    <location>
        <begin position="34"/>
        <end position="52"/>
    </location>
</feature>
<name>A0A6C0BF42_9ZZZZ</name>
<evidence type="ECO:0000313" key="2">
    <source>
        <dbReference type="EMBL" id="QHS90401.1"/>
    </source>
</evidence>
<keyword evidence="1" id="KW-0812">Transmembrane</keyword>
<feature type="transmembrane region" description="Helical" evidence="1">
    <location>
        <begin position="6"/>
        <end position="27"/>
    </location>
</feature>
<evidence type="ECO:0008006" key="3">
    <source>
        <dbReference type="Google" id="ProtNLM"/>
    </source>
</evidence>
<feature type="transmembrane region" description="Helical" evidence="1">
    <location>
        <begin position="58"/>
        <end position="79"/>
    </location>
</feature>
<keyword evidence="1" id="KW-0472">Membrane</keyword>
<reference evidence="2" key="1">
    <citation type="journal article" date="2020" name="Nature">
        <title>Giant virus diversity and host interactions through global metagenomics.</title>
        <authorList>
            <person name="Schulz F."/>
            <person name="Roux S."/>
            <person name="Paez-Espino D."/>
            <person name="Jungbluth S."/>
            <person name="Walsh D.A."/>
            <person name="Denef V.J."/>
            <person name="McMahon K.D."/>
            <person name="Konstantinidis K.T."/>
            <person name="Eloe-Fadrosh E.A."/>
            <person name="Kyrpides N.C."/>
            <person name="Woyke T."/>
        </authorList>
    </citation>
    <scope>NUCLEOTIDE SEQUENCE</scope>
    <source>
        <strain evidence="2">GVMAG-M-3300010160-60</strain>
    </source>
</reference>
<accession>A0A6C0BF42</accession>
<dbReference type="EMBL" id="MN739134">
    <property type="protein sequence ID" value="QHS90401.1"/>
    <property type="molecule type" value="Genomic_DNA"/>
</dbReference>
<organism evidence="2">
    <name type="scientific">viral metagenome</name>
    <dbReference type="NCBI Taxonomy" id="1070528"/>
    <lineage>
        <taxon>unclassified sequences</taxon>
        <taxon>metagenomes</taxon>
        <taxon>organismal metagenomes</taxon>
    </lineage>
</organism>
<evidence type="ECO:0000256" key="1">
    <source>
        <dbReference type="SAM" id="Phobius"/>
    </source>
</evidence>
<feature type="transmembrane region" description="Helical" evidence="1">
    <location>
        <begin position="86"/>
        <end position="103"/>
    </location>
</feature>
<proteinExistence type="predicted"/>
<dbReference type="AlphaFoldDB" id="A0A6C0BF42"/>
<sequence>MNFYNILLLTIIGVSITIPIPLIKLYIQTKKIRYILLSIVSYLILIYSYIVILDNENIHLYPFVKIMSFLIIILLDIYMSYDKLSVKSYVGVLFGLFGMYLLINDEKQ</sequence>
<protein>
    <recommendedName>
        <fullName evidence="3">EamA domain-containing protein</fullName>
    </recommendedName>
</protein>
<dbReference type="Gene3D" id="1.10.3730.20">
    <property type="match status" value="1"/>
</dbReference>